<dbReference type="EMBL" id="GCHU01021966">
    <property type="protein sequence ID" value="JAG85875.1"/>
    <property type="molecule type" value="Transcribed_RNA"/>
</dbReference>
<dbReference type="SMART" id="SM00612">
    <property type="entry name" value="Kelch"/>
    <property type="match status" value="2"/>
</dbReference>
<dbReference type="GO" id="GO:0005634">
    <property type="term" value="C:nucleus"/>
    <property type="evidence" value="ECO:0007669"/>
    <property type="project" value="UniProtKB-ARBA"/>
</dbReference>
<dbReference type="InterPro" id="IPR015915">
    <property type="entry name" value="Kelch-typ_b-propeller"/>
</dbReference>
<dbReference type="FunFam" id="2.120.10.80:FF:000007">
    <property type="entry name" value="F-box/kelch-repeat protein SKIP11"/>
    <property type="match status" value="1"/>
</dbReference>
<sequence>MVENTGRLFSAMEGQDQDVEQELASFGPSKKKLKNGLNGIYENGDSTRKDCRTTNCNSNGEATTQVVAGASLIEEESDTGPIKEPVKNSDVEENEESSGGSNDQSQDADYSYMPGLNDELALLCLAHTSRAEYGKLFSINKKYLALARSGELYKIRRKEAIAEQWVYMLASGQFEWRAFDPFSRRWSRLPNLPSDSCFASSDKESLCAGTQLLVLGREIEGLVIWRYDLVTNKWYKGPAMLTPRCLYASASCGSFAFVAGGISATGELLNCAERYDPDSQRWEPLPNMNKKRKLCSGCYMDGKFYVIGGTGEEGELTCGEVYDSERKTWDLIQNMKPSGSRNPISQAPPLIAVANNELYALEASMNQLKVYMKRTNRWRVLGEVPVRADFNSGWGVAFKSLGNELLLIGGDRDASQSMYGYGISIYTSRPDPNVPEAVWRFLTRVGGSIGPFVFNCAIMAT</sequence>
<feature type="region of interest" description="Disordered" evidence="3">
    <location>
        <begin position="1"/>
        <end position="52"/>
    </location>
</feature>
<accession>A0A0C9QMJ5</accession>
<evidence type="ECO:0000256" key="3">
    <source>
        <dbReference type="SAM" id="MobiDB-lite"/>
    </source>
</evidence>
<dbReference type="PANTHER" id="PTHR46122">
    <property type="entry name" value="GALACTOSE OXIDASE/KELCH REPEAT PROTEIN-RELATED"/>
    <property type="match status" value="1"/>
</dbReference>
<dbReference type="InterPro" id="IPR006652">
    <property type="entry name" value="Kelch_1"/>
</dbReference>
<dbReference type="Gene3D" id="2.120.10.80">
    <property type="entry name" value="Kelch-type beta propeller"/>
    <property type="match status" value="1"/>
</dbReference>
<organism evidence="4">
    <name type="scientific">Wollemia nobilis</name>
    <dbReference type="NCBI Taxonomy" id="56998"/>
    <lineage>
        <taxon>Eukaryota</taxon>
        <taxon>Viridiplantae</taxon>
        <taxon>Streptophyta</taxon>
        <taxon>Embryophyta</taxon>
        <taxon>Tracheophyta</taxon>
        <taxon>Spermatophyta</taxon>
        <taxon>Pinopsida</taxon>
        <taxon>Pinidae</taxon>
        <taxon>Conifers II</taxon>
        <taxon>Araucariales</taxon>
        <taxon>Araucariaceae</taxon>
        <taxon>Wollemia</taxon>
    </lineage>
</organism>
<evidence type="ECO:0000313" key="4">
    <source>
        <dbReference type="EMBL" id="JAG85875.1"/>
    </source>
</evidence>
<dbReference type="InterPro" id="IPR052439">
    <property type="entry name" value="F-box/Kelch-repeat"/>
</dbReference>
<dbReference type="AlphaFoldDB" id="A0A0C9QMJ5"/>
<reference evidence="4" key="1">
    <citation type="submission" date="2015-02" db="EMBL/GenBank/DDBJ databases">
        <title>A transcriptome of Wollemia nobilis - a relic of Gondwana.</title>
        <authorList>
            <person name="Chia J.Y."/>
            <person name="Leong Y.S."/>
            <person name="Abdul Karim S."/>
            <person name="Wan Azmi N."/>
            <person name="Hercus R."/>
            <person name="Croft L."/>
        </authorList>
    </citation>
    <scope>NUCLEOTIDE SEQUENCE</scope>
    <source>
        <strain evidence="4">MaeBrown</strain>
        <tissue evidence="4">Leaf</tissue>
    </source>
</reference>
<dbReference type="Pfam" id="PF01344">
    <property type="entry name" value="Kelch_1"/>
    <property type="match status" value="2"/>
</dbReference>
<feature type="compositionally biased region" description="Low complexity" evidence="3">
    <location>
        <begin position="97"/>
        <end position="107"/>
    </location>
</feature>
<name>A0A0C9QMJ5_9CONI</name>
<feature type="region of interest" description="Disordered" evidence="3">
    <location>
        <begin position="74"/>
        <end position="110"/>
    </location>
</feature>
<keyword evidence="2" id="KW-0677">Repeat</keyword>
<dbReference type="PANTHER" id="PTHR46122:SF5">
    <property type="entry name" value="F-BOX DOMAIN-CONTAINING PROTEIN"/>
    <property type="match status" value="1"/>
</dbReference>
<proteinExistence type="predicted"/>
<protein>
    <submittedName>
        <fullName evidence="4">TSA: Wollemia nobilis Ref_Wollemi_Transcript_22126_2662 transcribed RNA sequence</fullName>
    </submittedName>
</protein>
<dbReference type="SUPFAM" id="SSF117281">
    <property type="entry name" value="Kelch motif"/>
    <property type="match status" value="1"/>
</dbReference>
<evidence type="ECO:0000256" key="2">
    <source>
        <dbReference type="ARBA" id="ARBA00022737"/>
    </source>
</evidence>
<keyword evidence="1" id="KW-0880">Kelch repeat</keyword>
<evidence type="ECO:0000256" key="1">
    <source>
        <dbReference type="ARBA" id="ARBA00022441"/>
    </source>
</evidence>